<keyword evidence="1" id="KW-0732">Signal</keyword>
<dbReference type="EMBL" id="KB095891">
    <property type="protein sequence ID" value="ESO10322.1"/>
    <property type="molecule type" value="Genomic_DNA"/>
</dbReference>
<protein>
    <submittedName>
        <fullName evidence="2 3">Uncharacterized protein</fullName>
    </submittedName>
</protein>
<dbReference type="KEGG" id="hro:HELRODRAFT_183734"/>
<dbReference type="CTD" id="20209193"/>
<reference evidence="4" key="1">
    <citation type="submission" date="2012-12" db="EMBL/GenBank/DDBJ databases">
        <authorList>
            <person name="Hellsten U."/>
            <person name="Grimwood J."/>
            <person name="Chapman J.A."/>
            <person name="Shapiro H."/>
            <person name="Aerts A."/>
            <person name="Otillar R.P."/>
            <person name="Terry A.Y."/>
            <person name="Boore J.L."/>
            <person name="Simakov O."/>
            <person name="Marletaz F."/>
            <person name="Cho S.-J."/>
            <person name="Edsinger-Gonzales E."/>
            <person name="Havlak P."/>
            <person name="Kuo D.-H."/>
            <person name="Larsson T."/>
            <person name="Lv J."/>
            <person name="Arendt D."/>
            <person name="Savage R."/>
            <person name="Osoegawa K."/>
            <person name="de Jong P."/>
            <person name="Lindberg D.R."/>
            <person name="Seaver E.C."/>
            <person name="Weisblat D.A."/>
            <person name="Putnam N.H."/>
            <person name="Grigoriev I.V."/>
            <person name="Rokhsar D.S."/>
        </authorList>
    </citation>
    <scope>NUCLEOTIDE SEQUENCE</scope>
</reference>
<evidence type="ECO:0000256" key="1">
    <source>
        <dbReference type="SAM" id="SignalP"/>
    </source>
</evidence>
<evidence type="ECO:0000313" key="4">
    <source>
        <dbReference type="Proteomes" id="UP000015101"/>
    </source>
</evidence>
<accession>T1FK44</accession>
<sequence>MIKLYAFLALMLVVNVIFSQGGEIDKRGADPPKFEHDFFEKRGVDRNKFKGGIGKREIDQYRFNIRGGSRAAIPVVDSVMKKDHTGHLPGQKNSVYKFLKSFMERIINEIDRFGIKIKRNFSRLLYSSKN</sequence>
<dbReference type="RefSeq" id="XP_009011568.1">
    <property type="nucleotide sequence ID" value="XM_009013320.1"/>
</dbReference>
<feature type="signal peptide" evidence="1">
    <location>
        <begin position="1"/>
        <end position="21"/>
    </location>
</feature>
<proteinExistence type="predicted"/>
<dbReference type="AlphaFoldDB" id="T1FK44"/>
<gene>
    <name evidence="3" type="primary">20209193</name>
    <name evidence="2" type="ORF">HELRODRAFT_183734</name>
</gene>
<dbReference type="Proteomes" id="UP000015101">
    <property type="component" value="Unassembled WGS sequence"/>
</dbReference>
<keyword evidence="4" id="KW-1185">Reference proteome</keyword>
<dbReference type="GeneID" id="20209193"/>
<dbReference type="EMBL" id="AMQM01008972">
    <property type="status" value="NOT_ANNOTATED_CDS"/>
    <property type="molecule type" value="Genomic_DNA"/>
</dbReference>
<dbReference type="HOGENOM" id="CLU_1940362_0_0_1"/>
<dbReference type="InParanoid" id="T1FK44"/>
<evidence type="ECO:0000313" key="2">
    <source>
        <dbReference type="EMBL" id="ESO10322.1"/>
    </source>
</evidence>
<feature type="chain" id="PRO_5010980720" evidence="1">
    <location>
        <begin position="22"/>
        <end position="130"/>
    </location>
</feature>
<reference evidence="3" key="3">
    <citation type="submission" date="2015-06" db="UniProtKB">
        <authorList>
            <consortium name="EnsemblMetazoa"/>
        </authorList>
    </citation>
    <scope>IDENTIFICATION</scope>
</reference>
<name>T1FK44_HELRO</name>
<dbReference type="EnsemblMetazoa" id="HelroT183734">
    <property type="protein sequence ID" value="HelroP183734"/>
    <property type="gene ID" value="HelroG183734"/>
</dbReference>
<reference evidence="2 4" key="2">
    <citation type="journal article" date="2013" name="Nature">
        <title>Insights into bilaterian evolution from three spiralian genomes.</title>
        <authorList>
            <person name="Simakov O."/>
            <person name="Marletaz F."/>
            <person name="Cho S.J."/>
            <person name="Edsinger-Gonzales E."/>
            <person name="Havlak P."/>
            <person name="Hellsten U."/>
            <person name="Kuo D.H."/>
            <person name="Larsson T."/>
            <person name="Lv J."/>
            <person name="Arendt D."/>
            <person name="Savage R."/>
            <person name="Osoegawa K."/>
            <person name="de Jong P."/>
            <person name="Grimwood J."/>
            <person name="Chapman J.A."/>
            <person name="Shapiro H."/>
            <person name="Aerts A."/>
            <person name="Otillar R.P."/>
            <person name="Terry A.Y."/>
            <person name="Boore J.L."/>
            <person name="Grigoriev I.V."/>
            <person name="Lindberg D.R."/>
            <person name="Seaver E.C."/>
            <person name="Weisblat D.A."/>
            <person name="Putnam N.H."/>
            <person name="Rokhsar D.S."/>
        </authorList>
    </citation>
    <scope>NUCLEOTIDE SEQUENCE</scope>
</reference>
<organism evidence="3 4">
    <name type="scientific">Helobdella robusta</name>
    <name type="common">Californian leech</name>
    <dbReference type="NCBI Taxonomy" id="6412"/>
    <lineage>
        <taxon>Eukaryota</taxon>
        <taxon>Metazoa</taxon>
        <taxon>Spiralia</taxon>
        <taxon>Lophotrochozoa</taxon>
        <taxon>Annelida</taxon>
        <taxon>Clitellata</taxon>
        <taxon>Hirudinea</taxon>
        <taxon>Rhynchobdellida</taxon>
        <taxon>Glossiphoniidae</taxon>
        <taxon>Helobdella</taxon>
    </lineage>
</organism>
<evidence type="ECO:0000313" key="3">
    <source>
        <dbReference type="EnsemblMetazoa" id="HelroP183734"/>
    </source>
</evidence>